<evidence type="ECO:0000313" key="3">
    <source>
        <dbReference type="Proteomes" id="UP001606134"/>
    </source>
</evidence>
<dbReference type="Pfam" id="PF06722">
    <property type="entry name" value="EryCIII-like_C"/>
    <property type="match status" value="1"/>
</dbReference>
<dbReference type="InterPro" id="IPR002213">
    <property type="entry name" value="UDP_glucos_trans"/>
</dbReference>
<feature type="domain" description="Erythromycin biosynthesis protein CIII-like C-terminal" evidence="1">
    <location>
        <begin position="287"/>
        <end position="383"/>
    </location>
</feature>
<organism evidence="2 3">
    <name type="scientific">Pelomonas candidula</name>
    <dbReference type="NCBI Taxonomy" id="3299025"/>
    <lineage>
        <taxon>Bacteria</taxon>
        <taxon>Pseudomonadati</taxon>
        <taxon>Pseudomonadota</taxon>
        <taxon>Betaproteobacteria</taxon>
        <taxon>Burkholderiales</taxon>
        <taxon>Sphaerotilaceae</taxon>
        <taxon>Roseateles</taxon>
    </lineage>
</organism>
<name>A0ABW7H886_9BURK</name>
<dbReference type="InterPro" id="IPR010610">
    <property type="entry name" value="EryCIII-like_C"/>
</dbReference>
<dbReference type="Proteomes" id="UP001606134">
    <property type="component" value="Unassembled WGS sequence"/>
</dbReference>
<evidence type="ECO:0000313" key="2">
    <source>
        <dbReference type="EMBL" id="MFG6486119.1"/>
    </source>
</evidence>
<accession>A0ABW7H886</accession>
<dbReference type="PANTHER" id="PTHR21015:SF22">
    <property type="entry name" value="GLYCOSYLTRANSFERASE"/>
    <property type="match status" value="1"/>
</dbReference>
<reference evidence="2 3" key="1">
    <citation type="submission" date="2024-08" db="EMBL/GenBank/DDBJ databases">
        <authorList>
            <person name="Lu H."/>
        </authorList>
    </citation>
    <scope>NUCLEOTIDE SEQUENCE [LARGE SCALE GENOMIC DNA]</scope>
    <source>
        <strain evidence="2 3">BYS78W</strain>
    </source>
</reference>
<dbReference type="PANTHER" id="PTHR21015">
    <property type="entry name" value="UDP-N-ACETYLGLUCOSAMINE--N-ACETYLMURAMYL-(PENTAPEPTIDE) PYROPHOSPHORYL-UNDECAPRENOL N-ACETYLGLUCOSAMINE TRANSFERASE 1"/>
    <property type="match status" value="1"/>
</dbReference>
<sequence>MPAPDRPLRIALFAEAVTLAHVARPIALARAIAPAGHELLLACDPRYAAFTADGPWQREDMRSIPSAQFNEALAKGKPVYDFDTLNAYVTEDLHLLEGFKPDLVIGDFRLSLSVSARLAGIPYMAITNAYWTPQYEGGYALPVIPLSRVLPLPLASALFHTFRPLAFIPHCQPMNRLRRHHKLPPLGNNLRRVYTDADHLLIPDLKPLYPMSGASDTHSYIGPLMWSPSVAPPSWWDEPVDESLGSAYVTLGSSGNASLLPMILEALKDMPVRALASTAGAAAPPDTPTNARLASYLPGDAAALRSRLVICNGGSLSTQQALAAGVPILGIASNMDQFLNMAPIEAAGAGIVLRADRLSKSAIRQAAERLLRSEAAANAARGFQQPLLAAARGVGAAFDKAATRLLASHP</sequence>
<keyword evidence="3" id="KW-1185">Reference proteome</keyword>
<dbReference type="Gene3D" id="3.40.50.2000">
    <property type="entry name" value="Glycogen Phosphorylase B"/>
    <property type="match status" value="2"/>
</dbReference>
<dbReference type="EMBL" id="JBIGIC010000002">
    <property type="protein sequence ID" value="MFG6486119.1"/>
    <property type="molecule type" value="Genomic_DNA"/>
</dbReference>
<protein>
    <submittedName>
        <fullName evidence="2">Glycosyltransferase</fullName>
    </submittedName>
</protein>
<gene>
    <name evidence="2" type="ORF">ACG04R_05500</name>
</gene>
<dbReference type="SUPFAM" id="SSF53756">
    <property type="entry name" value="UDP-Glycosyltransferase/glycogen phosphorylase"/>
    <property type="match status" value="1"/>
</dbReference>
<evidence type="ECO:0000259" key="1">
    <source>
        <dbReference type="Pfam" id="PF06722"/>
    </source>
</evidence>
<dbReference type="CDD" id="cd03784">
    <property type="entry name" value="GT1_Gtf-like"/>
    <property type="match status" value="1"/>
</dbReference>
<proteinExistence type="predicted"/>
<dbReference type="RefSeq" id="WP_394407053.1">
    <property type="nucleotide sequence ID" value="NZ_JBIGIC010000002.1"/>
</dbReference>
<comment type="caution">
    <text evidence="2">The sequence shown here is derived from an EMBL/GenBank/DDBJ whole genome shotgun (WGS) entry which is preliminary data.</text>
</comment>